<evidence type="ECO:0000256" key="3">
    <source>
        <dbReference type="ARBA" id="ARBA00023221"/>
    </source>
</evidence>
<comment type="similarity">
    <text evidence="1">Belongs to the short-chain dehydrogenases/reductases (SDR) family.</text>
</comment>
<reference evidence="4" key="1">
    <citation type="submission" date="2020-08" db="EMBL/GenBank/DDBJ databases">
        <title>Genome public.</title>
        <authorList>
            <person name="Liu C."/>
            <person name="Sun Q."/>
        </authorList>
    </citation>
    <scope>NUCLEOTIDE SEQUENCE</scope>
    <source>
        <strain evidence="4">NSJ-54</strain>
    </source>
</reference>
<keyword evidence="5" id="KW-1185">Reference proteome</keyword>
<evidence type="ECO:0000256" key="1">
    <source>
        <dbReference type="ARBA" id="ARBA00006484"/>
    </source>
</evidence>
<dbReference type="Gene3D" id="3.40.50.720">
    <property type="entry name" value="NAD(P)-binding Rossmann-like Domain"/>
    <property type="match status" value="1"/>
</dbReference>
<dbReference type="RefSeq" id="WP_262397434.1">
    <property type="nucleotide sequence ID" value="NZ_JACRTC010000003.1"/>
</dbReference>
<dbReference type="GO" id="GO:0008206">
    <property type="term" value="P:bile acid metabolic process"/>
    <property type="evidence" value="ECO:0007669"/>
    <property type="project" value="UniProtKB-ARBA"/>
</dbReference>
<dbReference type="AlphaFoldDB" id="A0A926EDS3"/>
<keyword evidence="2" id="KW-0560">Oxidoreductase</keyword>
<evidence type="ECO:0000256" key="2">
    <source>
        <dbReference type="ARBA" id="ARBA00023002"/>
    </source>
</evidence>
<dbReference type="EMBL" id="JACRTC010000003">
    <property type="protein sequence ID" value="MBC8570339.1"/>
    <property type="molecule type" value="Genomic_DNA"/>
</dbReference>
<dbReference type="Proteomes" id="UP000660861">
    <property type="component" value="Unassembled WGS sequence"/>
</dbReference>
<keyword evidence="3" id="KW-0443">Lipid metabolism</keyword>
<dbReference type="PROSITE" id="PS00061">
    <property type="entry name" value="ADH_SHORT"/>
    <property type="match status" value="1"/>
</dbReference>
<dbReference type="PANTHER" id="PTHR42879:SF2">
    <property type="entry name" value="3-OXOACYL-[ACYL-CARRIER-PROTEIN] REDUCTASE FABG"/>
    <property type="match status" value="1"/>
</dbReference>
<dbReference type="GO" id="GO:0016491">
    <property type="term" value="F:oxidoreductase activity"/>
    <property type="evidence" value="ECO:0007669"/>
    <property type="project" value="UniProtKB-KW"/>
</dbReference>
<dbReference type="FunFam" id="3.40.50.720:FF:000084">
    <property type="entry name" value="Short-chain dehydrogenase reductase"/>
    <property type="match status" value="1"/>
</dbReference>
<dbReference type="PRINTS" id="PR00080">
    <property type="entry name" value="SDRFAMILY"/>
</dbReference>
<proteinExistence type="inferred from homology"/>
<dbReference type="InterPro" id="IPR050259">
    <property type="entry name" value="SDR"/>
</dbReference>
<evidence type="ECO:0000313" key="4">
    <source>
        <dbReference type="EMBL" id="MBC8570339.1"/>
    </source>
</evidence>
<evidence type="ECO:0000313" key="5">
    <source>
        <dbReference type="Proteomes" id="UP000660861"/>
    </source>
</evidence>
<dbReference type="InterPro" id="IPR036291">
    <property type="entry name" value="NAD(P)-bd_dom_sf"/>
</dbReference>
<gene>
    <name evidence="4" type="ORF">H8709_05795</name>
</gene>
<keyword evidence="3" id="KW-0753">Steroid metabolism</keyword>
<name>A0A926EDS3_9FIRM</name>
<comment type="caution">
    <text evidence="4">The sequence shown here is derived from an EMBL/GenBank/DDBJ whole genome shotgun (WGS) entry which is preliminary data.</text>
</comment>
<dbReference type="PRINTS" id="PR00081">
    <property type="entry name" value="GDHRDH"/>
</dbReference>
<accession>A0A926EDS3</accession>
<dbReference type="SUPFAM" id="SSF51735">
    <property type="entry name" value="NAD(P)-binding Rossmann-fold domains"/>
    <property type="match status" value="1"/>
</dbReference>
<sequence length="260" mass="27992">MQYQDKVCVVTGGGLGIGRCLCLEFARQGGKVALVDMDRAAGEETLRQMRAMGAEGLFFCGDVAEPQALEVFSRTVAATWGRVDVLVNNACLSRQGLGSRCGYDDFTYVLRVGVSAPYYLTRLFLPYFGPKAAVCNITSSRAVMSQSDTESYSAAKGGISALTHAMAASLRGRVRVNAVAPGWIDTGAYHDPDYRPSYTPADTSQHPAGRVGEPMDIARVVLFLCDEENSFIDGETVTVDGGMTRLMIYDGDEGWSYGGK</sequence>
<dbReference type="InterPro" id="IPR020904">
    <property type="entry name" value="Sc_DH/Rdtase_CS"/>
</dbReference>
<dbReference type="PANTHER" id="PTHR42879">
    <property type="entry name" value="3-OXOACYL-(ACYL-CARRIER-PROTEIN) REDUCTASE"/>
    <property type="match status" value="1"/>
</dbReference>
<organism evidence="4 5">
    <name type="scientific">Zongyangia hominis</name>
    <dbReference type="NCBI Taxonomy" id="2763677"/>
    <lineage>
        <taxon>Bacteria</taxon>
        <taxon>Bacillati</taxon>
        <taxon>Bacillota</taxon>
        <taxon>Clostridia</taxon>
        <taxon>Eubacteriales</taxon>
        <taxon>Oscillospiraceae</taxon>
        <taxon>Zongyangia</taxon>
    </lineage>
</organism>
<dbReference type="InterPro" id="IPR002347">
    <property type="entry name" value="SDR_fam"/>
</dbReference>
<dbReference type="Pfam" id="PF13561">
    <property type="entry name" value="adh_short_C2"/>
    <property type="match status" value="1"/>
</dbReference>
<protein>
    <submittedName>
        <fullName evidence="4">SDR family oxidoreductase</fullName>
    </submittedName>
</protein>